<dbReference type="eggNOG" id="ENOG5033SY3">
    <property type="taxonomic scope" value="Bacteria"/>
</dbReference>
<organism evidence="1 2">
    <name type="scientific">Thermomonospora curvata (strain ATCC 19995 / DSM 43183 / JCM 3096 / KCTC 9072 / NBRC 15933 / NCIMB 10081 / Henssen B9)</name>
    <dbReference type="NCBI Taxonomy" id="471852"/>
    <lineage>
        <taxon>Bacteria</taxon>
        <taxon>Bacillati</taxon>
        <taxon>Actinomycetota</taxon>
        <taxon>Actinomycetes</taxon>
        <taxon>Streptosporangiales</taxon>
        <taxon>Thermomonosporaceae</taxon>
        <taxon>Thermomonospora</taxon>
    </lineage>
</organism>
<dbReference type="Proteomes" id="UP000001918">
    <property type="component" value="Chromosome"/>
</dbReference>
<protein>
    <submittedName>
        <fullName evidence="1">Uncharacterized protein</fullName>
    </submittedName>
</protein>
<name>D1A293_THECD</name>
<sequence length="262" mass="29741">MGDTKVRIYDIMACDVYWDFEESNLPREQHKFLVSFWPTGDVPTPQLIDRIVAKGPDGYRVEFANEPFTNRNINGHIYDPTLNYYWYMVNLPTGFMPPGTYTIEVTCKDGTVLSKSRVQDDAPRKTLVSAYVRHREDAYASFTPSRRNPLPEGSPLSGVKSSWTTLKALAGVDAYYIYRIAEASSLKEFDTQRLVWWDNIFIQRAGGGELTAGLNRSGVTIGTELKPDTSYGYFVEITDANVQSETNICIFQPHQFFTTPAR</sequence>
<keyword evidence="2" id="KW-1185">Reference proteome</keyword>
<dbReference type="OrthoDB" id="3419253at2"/>
<evidence type="ECO:0000313" key="2">
    <source>
        <dbReference type="Proteomes" id="UP000001918"/>
    </source>
</evidence>
<proteinExistence type="predicted"/>
<dbReference type="RefSeq" id="WP_012854529.1">
    <property type="nucleotide sequence ID" value="NC_013510.1"/>
</dbReference>
<dbReference type="EMBL" id="CP001738">
    <property type="protein sequence ID" value="ACY99746.1"/>
    <property type="molecule type" value="Genomic_DNA"/>
</dbReference>
<reference evidence="1 2" key="1">
    <citation type="journal article" date="2011" name="Stand. Genomic Sci.">
        <title>Complete genome sequence of Thermomonospora curvata type strain (B9).</title>
        <authorList>
            <person name="Chertkov O."/>
            <person name="Sikorski J."/>
            <person name="Nolan M."/>
            <person name="Lapidus A."/>
            <person name="Lucas S."/>
            <person name="Del Rio T.G."/>
            <person name="Tice H."/>
            <person name="Cheng J.F."/>
            <person name="Goodwin L."/>
            <person name="Pitluck S."/>
            <person name="Liolios K."/>
            <person name="Ivanova N."/>
            <person name="Mavromatis K."/>
            <person name="Mikhailova N."/>
            <person name="Ovchinnikova G."/>
            <person name="Pati A."/>
            <person name="Chen A."/>
            <person name="Palaniappan K."/>
            <person name="Djao O.D."/>
            <person name="Land M."/>
            <person name="Hauser L."/>
            <person name="Chang Y.J."/>
            <person name="Jeffries C.D."/>
            <person name="Brettin T."/>
            <person name="Han C."/>
            <person name="Detter J.C."/>
            <person name="Rohde M."/>
            <person name="Goker M."/>
            <person name="Woyke T."/>
            <person name="Bristow J."/>
            <person name="Eisen J.A."/>
            <person name="Markowitz V."/>
            <person name="Hugenholtz P."/>
            <person name="Klenk H.P."/>
            <person name="Kyrpides N.C."/>
        </authorList>
    </citation>
    <scope>NUCLEOTIDE SEQUENCE [LARGE SCALE GENOMIC DNA]</scope>
    <source>
        <strain evidence="2">ATCC 19995 / DSM 43183 / JCM 3096 / KCTC 9072 / NBRC 15933 / NCIMB 10081 / Henssen B9</strain>
    </source>
</reference>
<dbReference type="KEGG" id="tcu:Tcur_4219"/>
<dbReference type="HOGENOM" id="CLU_1073378_0_0_11"/>
<evidence type="ECO:0000313" key="1">
    <source>
        <dbReference type="EMBL" id="ACY99746.1"/>
    </source>
</evidence>
<accession>D1A293</accession>
<gene>
    <name evidence="1" type="ordered locus">Tcur_4219</name>
</gene>
<dbReference type="AlphaFoldDB" id="D1A293"/>